<dbReference type="Proteomes" id="UP000218238">
    <property type="component" value="Unassembled WGS sequence"/>
</dbReference>
<comment type="caution">
    <text evidence="2">The sequence shown here is derived from an EMBL/GenBank/DDBJ whole genome shotgun (WGS) entry which is preliminary data.</text>
</comment>
<dbReference type="GO" id="GO:0006629">
    <property type="term" value="P:lipid metabolic process"/>
    <property type="evidence" value="ECO:0007669"/>
    <property type="project" value="InterPro"/>
</dbReference>
<dbReference type="SUPFAM" id="SSF52266">
    <property type="entry name" value="SGNH hydrolase"/>
    <property type="match status" value="1"/>
</dbReference>
<gene>
    <name evidence="2" type="ORF">CK510_17275</name>
</gene>
<dbReference type="Gene3D" id="3.40.50.1110">
    <property type="entry name" value="SGNH hydrolase"/>
    <property type="match status" value="1"/>
</dbReference>
<dbReference type="InterPro" id="IPR036514">
    <property type="entry name" value="SGNH_hydro_sf"/>
</dbReference>
<reference evidence="2 3" key="1">
    <citation type="submission" date="2017-08" db="EMBL/GenBank/DDBJ databases">
        <title>Draft genome sequence of filamentous cyanobacterium Calothrix elsteri CCALA 953.</title>
        <authorList>
            <person name="Gagunashvili A.N."/>
            <person name="Elster J."/>
            <person name="Andresson O.S."/>
        </authorList>
    </citation>
    <scope>NUCLEOTIDE SEQUENCE [LARGE SCALE GENOMIC DNA]</scope>
    <source>
        <strain evidence="2 3">CCALA 953</strain>
    </source>
</reference>
<dbReference type="GO" id="GO:0016298">
    <property type="term" value="F:lipase activity"/>
    <property type="evidence" value="ECO:0007669"/>
    <property type="project" value="InterPro"/>
</dbReference>
<evidence type="ECO:0000313" key="2">
    <source>
        <dbReference type="EMBL" id="PAX52808.1"/>
    </source>
</evidence>
<dbReference type="InterPro" id="IPR008265">
    <property type="entry name" value="Lipase_GDSL_AS"/>
</dbReference>
<dbReference type="EMBL" id="NTFS01000197">
    <property type="protein sequence ID" value="PAX52808.1"/>
    <property type="molecule type" value="Genomic_DNA"/>
</dbReference>
<dbReference type="Pfam" id="PF13472">
    <property type="entry name" value="Lipase_GDSL_2"/>
    <property type="match status" value="1"/>
</dbReference>
<feature type="domain" description="SGNH hydrolase-type esterase" evidence="1">
    <location>
        <begin position="83"/>
        <end position="307"/>
    </location>
</feature>
<accession>A0A2A2TGQ2</accession>
<evidence type="ECO:0000259" key="1">
    <source>
        <dbReference type="Pfam" id="PF13472"/>
    </source>
</evidence>
<sequence length="324" mass="36794">MKIALLIILAVVFGATIVIELVLRSRYGFGSPLIYIGDSEIGYLLAPNQKTRRNGKRIEINEYSMRSSQIEKIPPSSTLRILLLGDSIANGGWWTDQKETISSLMMESLTNTYINSSVNTLKHEKIEVLNASANSWGPRNELAYLQRFGTFSAQGIVLLINTDDLFATKPISLPVGRDKNYPDRTPFLNLALIEVYQRYLQKSPSIPELAEIQKESGDRIGVNLEAISKIHAIANQDHIQFLLVMTPLKRELGNNSRDYEIKARQRLMEFTKTQGITYVDFLPLFDAHQDPKTLYHDHIHLNLQGNKFVNVVIEENLLKLLQNK</sequence>
<evidence type="ECO:0000313" key="3">
    <source>
        <dbReference type="Proteomes" id="UP000218238"/>
    </source>
</evidence>
<protein>
    <submittedName>
        <fullName evidence="2">Lipolytic protein G-D-S-L family</fullName>
    </submittedName>
</protein>
<dbReference type="OrthoDB" id="481127at2"/>
<proteinExistence type="predicted"/>
<dbReference type="AlphaFoldDB" id="A0A2A2TGQ2"/>
<dbReference type="RefSeq" id="WP_095722887.1">
    <property type="nucleotide sequence ID" value="NZ_NTFS01000197.1"/>
</dbReference>
<name>A0A2A2TGQ2_9CYAN</name>
<keyword evidence="3" id="KW-1185">Reference proteome</keyword>
<organism evidence="2 3">
    <name type="scientific">Brunnivagina elsteri CCALA 953</name>
    <dbReference type="NCBI Taxonomy" id="987040"/>
    <lineage>
        <taxon>Bacteria</taxon>
        <taxon>Bacillati</taxon>
        <taxon>Cyanobacteriota</taxon>
        <taxon>Cyanophyceae</taxon>
        <taxon>Nostocales</taxon>
        <taxon>Calotrichaceae</taxon>
        <taxon>Brunnivagina</taxon>
    </lineage>
</organism>
<dbReference type="InterPro" id="IPR013830">
    <property type="entry name" value="SGNH_hydro"/>
</dbReference>
<dbReference type="PROSITE" id="PS01098">
    <property type="entry name" value="LIPASE_GDSL_SER"/>
    <property type="match status" value="1"/>
</dbReference>